<name>U4L931_PYROM</name>
<accession>U4L931</accession>
<protein>
    <submittedName>
        <fullName evidence="2">Similar to Ankyrin-1 acc. no. P16157</fullName>
    </submittedName>
</protein>
<organism evidence="2 3">
    <name type="scientific">Pyronema omphalodes (strain CBS 100304)</name>
    <name type="common">Pyronema confluens</name>
    <dbReference type="NCBI Taxonomy" id="1076935"/>
    <lineage>
        <taxon>Eukaryota</taxon>
        <taxon>Fungi</taxon>
        <taxon>Dikarya</taxon>
        <taxon>Ascomycota</taxon>
        <taxon>Pezizomycotina</taxon>
        <taxon>Pezizomycetes</taxon>
        <taxon>Pezizales</taxon>
        <taxon>Pyronemataceae</taxon>
        <taxon>Pyronema</taxon>
    </lineage>
</organism>
<dbReference type="Proteomes" id="UP000018144">
    <property type="component" value="Unassembled WGS sequence"/>
</dbReference>
<evidence type="ECO:0000313" key="3">
    <source>
        <dbReference type="Proteomes" id="UP000018144"/>
    </source>
</evidence>
<feature type="region of interest" description="Disordered" evidence="1">
    <location>
        <begin position="1"/>
        <end position="93"/>
    </location>
</feature>
<dbReference type="AlphaFoldDB" id="U4L931"/>
<evidence type="ECO:0000256" key="1">
    <source>
        <dbReference type="SAM" id="MobiDB-lite"/>
    </source>
</evidence>
<dbReference type="SUPFAM" id="SSF48403">
    <property type="entry name" value="Ankyrin repeat"/>
    <property type="match status" value="1"/>
</dbReference>
<dbReference type="OrthoDB" id="5460208at2759"/>
<sequence>MTSRTSSSTGQGQENRTHSHQASAAPARNPLERSISGTEASYSRKRVQASDSDDSHDVVPTTTTTTTTTTRKRSLNSSTNLPRKRVKQQSSGKNIHFPAEMMFRILDFCSEGTLLNFARTSKAYNAIIQPRMIKRALETPYNEDFGAKYPGLHLHERRCPLICAIFNENERLLNVLVEKKYFPVDGLFLCAGRSFMTPLHWAIECEEYREQQYTGGIKKLLEIGFLPNIHNYWGYAPLHTLMRQKPVGEREGMMWHRPIIDMLMRHGAEVDLETETATETYYDGSTECTPLLIACFCNQHPSIIRALLEHGAMAILS</sequence>
<dbReference type="Gene3D" id="1.25.40.20">
    <property type="entry name" value="Ankyrin repeat-containing domain"/>
    <property type="match status" value="1"/>
</dbReference>
<dbReference type="SMART" id="SM00248">
    <property type="entry name" value="ANK"/>
    <property type="match status" value="3"/>
</dbReference>
<gene>
    <name evidence="2" type="ORF">PCON_09624</name>
</gene>
<dbReference type="InterPro" id="IPR036770">
    <property type="entry name" value="Ankyrin_rpt-contain_sf"/>
</dbReference>
<dbReference type="InterPro" id="IPR002110">
    <property type="entry name" value="Ankyrin_rpt"/>
</dbReference>
<dbReference type="Pfam" id="PF00023">
    <property type="entry name" value="Ank"/>
    <property type="match status" value="1"/>
</dbReference>
<dbReference type="CDD" id="cd09917">
    <property type="entry name" value="F-box_SF"/>
    <property type="match status" value="1"/>
</dbReference>
<proteinExistence type="predicted"/>
<evidence type="ECO:0000313" key="2">
    <source>
        <dbReference type="EMBL" id="CCX10031.1"/>
    </source>
</evidence>
<reference evidence="2 3" key="1">
    <citation type="journal article" date="2013" name="PLoS Genet.">
        <title>The genome and development-dependent transcriptomes of Pyronema confluens: a window into fungal evolution.</title>
        <authorList>
            <person name="Traeger S."/>
            <person name="Altegoer F."/>
            <person name="Freitag M."/>
            <person name="Gabaldon T."/>
            <person name="Kempken F."/>
            <person name="Kumar A."/>
            <person name="Marcet-Houben M."/>
            <person name="Poggeler S."/>
            <person name="Stajich J.E."/>
            <person name="Nowrousian M."/>
        </authorList>
    </citation>
    <scope>NUCLEOTIDE SEQUENCE [LARGE SCALE GENOMIC DNA]</scope>
    <source>
        <strain evidence="3">CBS 100304</strain>
        <tissue evidence="2">Vegetative mycelium</tissue>
    </source>
</reference>
<dbReference type="EMBL" id="HF935502">
    <property type="protein sequence ID" value="CCX10031.1"/>
    <property type="molecule type" value="Genomic_DNA"/>
</dbReference>
<keyword evidence="3" id="KW-1185">Reference proteome</keyword>